<evidence type="ECO:0000259" key="1">
    <source>
        <dbReference type="Pfam" id="PF02541"/>
    </source>
</evidence>
<dbReference type="Pfam" id="PF02541">
    <property type="entry name" value="Ppx-GppA"/>
    <property type="match status" value="1"/>
</dbReference>
<gene>
    <name evidence="3" type="ORF">PG999_006740</name>
</gene>
<dbReference type="InterPro" id="IPR003695">
    <property type="entry name" value="Ppx_GppA_N"/>
</dbReference>
<dbReference type="FunFam" id="3.30.420.40:FF:000191">
    <property type="entry name" value="Retrograde regulation protein 2"/>
    <property type="match status" value="1"/>
</dbReference>
<feature type="domain" description="RTG2 C-terminal" evidence="2">
    <location>
        <begin position="417"/>
        <end position="599"/>
    </location>
</feature>
<organism evidence="3 4">
    <name type="scientific">Apiospora kogelbergensis</name>
    <dbReference type="NCBI Taxonomy" id="1337665"/>
    <lineage>
        <taxon>Eukaryota</taxon>
        <taxon>Fungi</taxon>
        <taxon>Dikarya</taxon>
        <taxon>Ascomycota</taxon>
        <taxon>Pezizomycotina</taxon>
        <taxon>Sordariomycetes</taxon>
        <taxon>Xylariomycetidae</taxon>
        <taxon>Amphisphaeriales</taxon>
        <taxon>Apiosporaceae</taxon>
        <taxon>Apiospora</taxon>
    </lineage>
</organism>
<evidence type="ECO:0000313" key="4">
    <source>
        <dbReference type="Proteomes" id="UP001392437"/>
    </source>
</evidence>
<accession>A0AAW0QWB4</accession>
<dbReference type="Gene3D" id="3.30.420.40">
    <property type="match status" value="1"/>
</dbReference>
<dbReference type="Proteomes" id="UP001392437">
    <property type="component" value="Unassembled WGS sequence"/>
</dbReference>
<dbReference type="InterPro" id="IPR050273">
    <property type="entry name" value="GppA/Ppx_hydrolase"/>
</dbReference>
<dbReference type="Gene3D" id="3.30.420.150">
    <property type="entry name" value="Exopolyphosphatase. Domain 2"/>
    <property type="match status" value="1"/>
</dbReference>
<evidence type="ECO:0000259" key="2">
    <source>
        <dbReference type="Pfam" id="PF23566"/>
    </source>
</evidence>
<reference evidence="3 4" key="1">
    <citation type="submission" date="2023-01" db="EMBL/GenBank/DDBJ databases">
        <title>Analysis of 21 Apiospora genomes using comparative genomics revels a genus with tremendous synthesis potential of carbohydrate active enzymes and secondary metabolites.</title>
        <authorList>
            <person name="Sorensen T."/>
        </authorList>
    </citation>
    <scope>NUCLEOTIDE SEQUENCE [LARGE SCALE GENOMIC DNA]</scope>
    <source>
        <strain evidence="3 4">CBS 117206</strain>
    </source>
</reference>
<evidence type="ECO:0000313" key="3">
    <source>
        <dbReference type="EMBL" id="KAK8114671.1"/>
    </source>
</evidence>
<dbReference type="SUPFAM" id="SSF53067">
    <property type="entry name" value="Actin-like ATPase domain"/>
    <property type="match status" value="2"/>
</dbReference>
<dbReference type="Pfam" id="PF23566">
    <property type="entry name" value="RTG2_C"/>
    <property type="match status" value="1"/>
</dbReference>
<dbReference type="PANTHER" id="PTHR30005:SF0">
    <property type="entry name" value="RETROGRADE REGULATION PROTEIN 2"/>
    <property type="match status" value="1"/>
</dbReference>
<dbReference type="PANTHER" id="PTHR30005">
    <property type="entry name" value="EXOPOLYPHOSPHATASE"/>
    <property type="match status" value="1"/>
</dbReference>
<name>A0AAW0QWB4_9PEZI</name>
<dbReference type="InterPro" id="IPR043129">
    <property type="entry name" value="ATPase_NBD"/>
</dbReference>
<sequence length="616" mass="66646">MAALTEAVTLANFAAKMPKWTPDLPSHLYALVDMGSNGIRFSISDLSPPQTRLLKCLYKERAAISLFDALSTSPSSAPLNFPAETITLVSETLARFKTIADSYGVPLGHTTVFATEAMRKAENAASMLEAVYSTSGLGVCVLAPEVETLFGSVGARSGFAEVDGLFLDLGGGSVQMTYLNSAMDDYEVAAAQAGLSLPFGAAKLIKIIQSGEVKQQEAARSDLNIGMQKAFADLQSKFPTLKAASSGSEGIDVYLCGGGFRGYGSMLMHNDTIQPYPIPAVGAYTVSDSGRLHFPRQAPFMDLWDRVLKDRVTNLEDVKVPGSFFKDTKRMRKVNAEYEGKIFGMSNRRREQFPAIATVVEALVSTVPDIRSVTFCSGGNREGALLMKLPRQIRETRPLSLLRQPGDTTSDATLVSVIETLKSAAPPGFDVRDIYTVFTLDLGPLFVEAIWARLGQTDSANAAHELHRAITRDPGVPGFTHLARATLALTLCARWASDLGPVDRQLLSSLRQLAFAASPEVVFWAEYFGAVAAVLTTLCPTEPRSPQELGNIVRFQAVTAQGKKKDRIELTILVSANASRGIEFASLQSLFKNIGKQKKNPYTVNRKVEPVIVQTS</sequence>
<dbReference type="AlphaFoldDB" id="A0AAW0QWB4"/>
<proteinExistence type="predicted"/>
<comment type="caution">
    <text evidence="3">The sequence shown here is derived from an EMBL/GenBank/DDBJ whole genome shotgun (WGS) entry which is preliminary data.</text>
</comment>
<dbReference type="GO" id="GO:0006357">
    <property type="term" value="P:regulation of transcription by RNA polymerase II"/>
    <property type="evidence" value="ECO:0007669"/>
    <property type="project" value="TreeGrafter"/>
</dbReference>
<keyword evidence="4" id="KW-1185">Reference proteome</keyword>
<dbReference type="EMBL" id="JAQQWP010000006">
    <property type="protein sequence ID" value="KAK8114671.1"/>
    <property type="molecule type" value="Genomic_DNA"/>
</dbReference>
<protein>
    <submittedName>
        <fullName evidence="3">Retrograde regulation protein</fullName>
    </submittedName>
</protein>
<dbReference type="InterPro" id="IPR057512">
    <property type="entry name" value="RTG2_C"/>
</dbReference>
<feature type="domain" description="Ppx/GppA phosphatase N-terminal" evidence="1">
    <location>
        <begin position="53"/>
        <end position="207"/>
    </location>
</feature>